<accession>A0A9P5LLZ9</accession>
<keyword evidence="7" id="KW-1185">Reference proteome</keyword>
<evidence type="ECO:0000313" key="6">
    <source>
        <dbReference type="EMBL" id="KAF7556290.1"/>
    </source>
</evidence>
<reference evidence="6" key="1">
    <citation type="submission" date="2020-03" db="EMBL/GenBank/DDBJ databases">
        <title>Draft Genome Sequence of Cylindrodendrum hubeiense.</title>
        <authorList>
            <person name="Buettner E."/>
            <person name="Kellner H."/>
        </authorList>
    </citation>
    <scope>NUCLEOTIDE SEQUENCE</scope>
    <source>
        <strain evidence="6">IHI 201604</strain>
    </source>
</reference>
<dbReference type="Proteomes" id="UP000722485">
    <property type="component" value="Unassembled WGS sequence"/>
</dbReference>
<dbReference type="PANTHER" id="PTHR47435:SF4">
    <property type="entry name" value="KELCH REPEAT PROTEIN (AFU_ORTHOLOGUE AFUA_5G12780)"/>
    <property type="match status" value="1"/>
</dbReference>
<feature type="region of interest" description="Disordered" evidence="3">
    <location>
        <begin position="439"/>
        <end position="461"/>
    </location>
</feature>
<evidence type="ECO:0000256" key="1">
    <source>
        <dbReference type="ARBA" id="ARBA00022737"/>
    </source>
</evidence>
<dbReference type="Gene3D" id="1.20.5.510">
    <property type="entry name" value="Single helix bin"/>
    <property type="match status" value="1"/>
</dbReference>
<name>A0A9P5LLZ9_9HYPO</name>
<dbReference type="PANTHER" id="PTHR47435">
    <property type="entry name" value="KELCH REPEAT PROTEIN (AFU_ORTHOLOGUE AFUA_5G12780)"/>
    <property type="match status" value="1"/>
</dbReference>
<dbReference type="SUPFAM" id="SSF50965">
    <property type="entry name" value="Galactose oxidase, central domain"/>
    <property type="match status" value="1"/>
</dbReference>
<feature type="signal peptide" evidence="5">
    <location>
        <begin position="1"/>
        <end position="16"/>
    </location>
</feature>
<sequence length="571" mass="62141">MKWLAALALCVPGCQAEMERRANSNTTGSPYLRRAMHSIVVLNDILYIEGGQIATYSDGEEENSYPSVGVNQTLSLSLSESWTNSSEIFDTIDHGDMRSVYEFSLWADSNSGNIYRWGGNTVFQIETSSDDETLWALVTDGSGGGTWSTSKPADSSVFNSIYQTVQGAAAYCGDLGFYLGGFGSNGSDPKIDISVNDVALPIPGLLTYNMSSRAWSNESAVPMNSPDGTFAKGEAICFDKFGPNRLLMVFGGDSPSRTSADDFKLNGFSNVTFYDPISKQWHWQSTRGEMPDEREYFCAVGAHGLNGTYEIFVYGGRGESADAIGDIHILSLPGFQWFKTNITAPARVFHDCALVGRSQMVVVGGLTMQFEWQEPDPWKQGLGILDLNALEWSDRYNVDSSDYTSPVIVLDWYENGGLDTVDWSTNDVRELFSSAYVGSTSSSSSATASSTSERSKSTPTGAIAGGVVGGVVFLCLVGIGAWVFRRKRKTVNNVKLQVSTDNKKEGVVGGQPAHELNNPETFELDSGMAPWQQPGHGRQELHSISVSGDGSSTTEQRPWQVESFSRHELHA</sequence>
<dbReference type="GO" id="GO:0019760">
    <property type="term" value="P:glucosinolate metabolic process"/>
    <property type="evidence" value="ECO:0007669"/>
    <property type="project" value="UniProtKB-ARBA"/>
</dbReference>
<dbReference type="AlphaFoldDB" id="A0A9P5LLZ9"/>
<feature type="region of interest" description="Disordered" evidence="3">
    <location>
        <begin position="529"/>
        <end position="571"/>
    </location>
</feature>
<comment type="caution">
    <text evidence="6">The sequence shown here is derived from an EMBL/GenBank/DDBJ whole genome shotgun (WGS) entry which is preliminary data.</text>
</comment>
<feature type="compositionally biased region" description="Polar residues" evidence="3">
    <location>
        <begin position="542"/>
        <end position="557"/>
    </location>
</feature>
<keyword evidence="4" id="KW-0472">Membrane</keyword>
<proteinExistence type="predicted"/>
<evidence type="ECO:0008006" key="8">
    <source>
        <dbReference type="Google" id="ProtNLM"/>
    </source>
</evidence>
<evidence type="ECO:0000256" key="2">
    <source>
        <dbReference type="ARBA" id="ARBA00023004"/>
    </source>
</evidence>
<keyword evidence="2" id="KW-0408">Iron</keyword>
<dbReference type="OrthoDB" id="540004at2759"/>
<protein>
    <recommendedName>
        <fullName evidence="8">Kelch repeat protein</fullName>
    </recommendedName>
</protein>
<evidence type="ECO:0000256" key="4">
    <source>
        <dbReference type="SAM" id="Phobius"/>
    </source>
</evidence>
<evidence type="ECO:0000256" key="3">
    <source>
        <dbReference type="SAM" id="MobiDB-lite"/>
    </source>
</evidence>
<dbReference type="InterPro" id="IPR015915">
    <property type="entry name" value="Kelch-typ_b-propeller"/>
</dbReference>
<gene>
    <name evidence="6" type="ORF">G7Z17_g1488</name>
</gene>
<evidence type="ECO:0000313" key="7">
    <source>
        <dbReference type="Proteomes" id="UP000722485"/>
    </source>
</evidence>
<dbReference type="EMBL" id="JAANBB010000013">
    <property type="protein sequence ID" value="KAF7556290.1"/>
    <property type="molecule type" value="Genomic_DNA"/>
</dbReference>
<keyword evidence="5" id="KW-0732">Signal</keyword>
<keyword evidence="4" id="KW-1133">Transmembrane helix</keyword>
<evidence type="ECO:0000256" key="5">
    <source>
        <dbReference type="SAM" id="SignalP"/>
    </source>
</evidence>
<dbReference type="InterPro" id="IPR011043">
    <property type="entry name" value="Gal_Oxase/kelch_b-propeller"/>
</dbReference>
<organism evidence="6 7">
    <name type="scientific">Cylindrodendrum hubeiense</name>
    <dbReference type="NCBI Taxonomy" id="595255"/>
    <lineage>
        <taxon>Eukaryota</taxon>
        <taxon>Fungi</taxon>
        <taxon>Dikarya</taxon>
        <taxon>Ascomycota</taxon>
        <taxon>Pezizomycotina</taxon>
        <taxon>Sordariomycetes</taxon>
        <taxon>Hypocreomycetidae</taxon>
        <taxon>Hypocreales</taxon>
        <taxon>Nectriaceae</taxon>
        <taxon>Cylindrodendrum</taxon>
    </lineage>
</organism>
<feature type="transmembrane region" description="Helical" evidence="4">
    <location>
        <begin position="462"/>
        <end position="484"/>
    </location>
</feature>
<keyword evidence="1" id="KW-0677">Repeat</keyword>
<keyword evidence="4" id="KW-0812">Transmembrane</keyword>
<dbReference type="Gene3D" id="2.120.10.80">
    <property type="entry name" value="Kelch-type beta propeller"/>
    <property type="match status" value="1"/>
</dbReference>
<feature type="chain" id="PRO_5040118871" description="Kelch repeat protein" evidence="5">
    <location>
        <begin position="17"/>
        <end position="571"/>
    </location>
</feature>